<evidence type="ECO:0000313" key="3">
    <source>
        <dbReference type="Proteomes" id="UP001558652"/>
    </source>
</evidence>
<dbReference type="InterPro" id="IPR005135">
    <property type="entry name" value="Endo/exonuclease/phosphatase"/>
</dbReference>
<proteinExistence type="predicted"/>
<feature type="domain" description="Endonuclease/exonuclease/phosphatase" evidence="1">
    <location>
        <begin position="189"/>
        <end position="274"/>
    </location>
</feature>
<evidence type="ECO:0000259" key="1">
    <source>
        <dbReference type="Pfam" id="PF14529"/>
    </source>
</evidence>
<protein>
    <recommendedName>
        <fullName evidence="1">Endonuclease/exonuclease/phosphatase domain-containing protein</fullName>
    </recommendedName>
</protein>
<dbReference type="PANTHER" id="PTHR33273:SF4">
    <property type="entry name" value="ENDONUCLEASE_EXONUCLEASE_PHOSPHATASE DOMAIN-CONTAINING PROTEIN"/>
    <property type="match status" value="1"/>
</dbReference>
<sequence length="288" mass="32305">MHLGRGFATQIEELDDRTNLMRVLFKTARWFDIKPYLFKRMEATRARLMASHVGMTDLSKLDRSFYDLACLSCGRDAVMYLKDKPSAVPPLPPAAHSIHPFIAFSLDKMKQIQAKNPSNRTMIQYEDLVREYLLEEPWKKGPTDRPNRAGGGTCILVHKSVKHHEVMLPTLTHTEATAVKLEIDGSPVTLISVYSPPGRVSARDLDLLLTSDNRVIIAGDLNSKSEMWGCRKTNTTGRILYQHSLKNDYVILAPRTPTHLSNGGLSDILDRALIKGINLNATPEVVCQ</sequence>
<name>A0ABD0YM74_9HEMI</name>
<dbReference type="SUPFAM" id="SSF56219">
    <property type="entry name" value="DNase I-like"/>
    <property type="match status" value="1"/>
</dbReference>
<gene>
    <name evidence="2" type="ORF">AAG570_005825</name>
</gene>
<comment type="caution">
    <text evidence="2">The sequence shown here is derived from an EMBL/GenBank/DDBJ whole genome shotgun (WGS) entry which is preliminary data.</text>
</comment>
<evidence type="ECO:0000313" key="2">
    <source>
        <dbReference type="EMBL" id="KAL1116330.1"/>
    </source>
</evidence>
<dbReference type="PANTHER" id="PTHR33273">
    <property type="entry name" value="DOMAIN-CONTAINING PROTEIN, PUTATIVE-RELATED"/>
    <property type="match status" value="1"/>
</dbReference>
<dbReference type="Pfam" id="PF14529">
    <property type="entry name" value="Exo_endo_phos_2"/>
    <property type="match status" value="1"/>
</dbReference>
<accession>A0ABD0YM74</accession>
<keyword evidence="3" id="KW-1185">Reference proteome</keyword>
<dbReference type="Proteomes" id="UP001558652">
    <property type="component" value="Unassembled WGS sequence"/>
</dbReference>
<dbReference type="Gene3D" id="3.60.10.10">
    <property type="entry name" value="Endonuclease/exonuclease/phosphatase"/>
    <property type="match status" value="1"/>
</dbReference>
<organism evidence="2 3">
    <name type="scientific">Ranatra chinensis</name>
    <dbReference type="NCBI Taxonomy" id="642074"/>
    <lineage>
        <taxon>Eukaryota</taxon>
        <taxon>Metazoa</taxon>
        <taxon>Ecdysozoa</taxon>
        <taxon>Arthropoda</taxon>
        <taxon>Hexapoda</taxon>
        <taxon>Insecta</taxon>
        <taxon>Pterygota</taxon>
        <taxon>Neoptera</taxon>
        <taxon>Paraneoptera</taxon>
        <taxon>Hemiptera</taxon>
        <taxon>Heteroptera</taxon>
        <taxon>Panheteroptera</taxon>
        <taxon>Nepomorpha</taxon>
        <taxon>Nepidae</taxon>
        <taxon>Ranatrinae</taxon>
        <taxon>Ranatra</taxon>
    </lineage>
</organism>
<reference evidence="2 3" key="1">
    <citation type="submission" date="2024-07" db="EMBL/GenBank/DDBJ databases">
        <title>Chromosome-level genome assembly of the water stick insect Ranatra chinensis (Heteroptera: Nepidae).</title>
        <authorList>
            <person name="Liu X."/>
        </authorList>
    </citation>
    <scope>NUCLEOTIDE SEQUENCE [LARGE SCALE GENOMIC DNA]</scope>
    <source>
        <strain evidence="2">Cailab_2021Rc</strain>
        <tissue evidence="2">Muscle</tissue>
    </source>
</reference>
<dbReference type="EMBL" id="JBFDAA010000018">
    <property type="protein sequence ID" value="KAL1116330.1"/>
    <property type="molecule type" value="Genomic_DNA"/>
</dbReference>
<dbReference type="AlphaFoldDB" id="A0ABD0YM74"/>
<dbReference type="InterPro" id="IPR036691">
    <property type="entry name" value="Endo/exonu/phosph_ase_sf"/>
</dbReference>